<sequence length="74" mass="8707">MFQHIPTKAAIWAALSAFVAFLVSWLRLDARRAQRHDTERQTLKARHEAIQHKQEIERDVEKQTDDGLVDRLSR</sequence>
<dbReference type="AlphaFoldDB" id="A0A8J7IFV0"/>
<dbReference type="Proteomes" id="UP000640583">
    <property type="component" value="Unassembled WGS sequence"/>
</dbReference>
<evidence type="ECO:0000256" key="1">
    <source>
        <dbReference type="SAM" id="MobiDB-lite"/>
    </source>
</evidence>
<accession>A0A8J7IFV0</accession>
<name>A0A8J7IFV0_9RHOB</name>
<keyword evidence="2" id="KW-0472">Membrane</keyword>
<keyword evidence="2" id="KW-0812">Transmembrane</keyword>
<reference evidence="3" key="1">
    <citation type="submission" date="2020-10" db="EMBL/GenBank/DDBJ databases">
        <title>Paenihalocynthiibacter styelae gen. nov., sp. nov., isolated from stalked sea squirt Styela clava.</title>
        <authorList>
            <person name="Kim Y.-O."/>
            <person name="Yoon J.-H."/>
        </authorList>
    </citation>
    <scope>NUCLEOTIDE SEQUENCE</scope>
    <source>
        <strain evidence="3">MYP1-1</strain>
    </source>
</reference>
<evidence type="ECO:0000256" key="2">
    <source>
        <dbReference type="SAM" id="Phobius"/>
    </source>
</evidence>
<dbReference type="EMBL" id="JADCKQ010000019">
    <property type="protein sequence ID" value="MBI1495357.1"/>
    <property type="molecule type" value="Genomic_DNA"/>
</dbReference>
<gene>
    <name evidence="3" type="ORF">H1D41_17070</name>
</gene>
<feature type="region of interest" description="Disordered" evidence="1">
    <location>
        <begin position="36"/>
        <end position="74"/>
    </location>
</feature>
<keyword evidence="4" id="KW-1185">Reference proteome</keyword>
<evidence type="ECO:0000313" key="3">
    <source>
        <dbReference type="EMBL" id="MBI1495357.1"/>
    </source>
</evidence>
<organism evidence="3 4">
    <name type="scientific">Halocynthiibacter styelae</name>
    <dbReference type="NCBI Taxonomy" id="2761955"/>
    <lineage>
        <taxon>Bacteria</taxon>
        <taxon>Pseudomonadati</taxon>
        <taxon>Pseudomonadota</taxon>
        <taxon>Alphaproteobacteria</taxon>
        <taxon>Rhodobacterales</taxon>
        <taxon>Paracoccaceae</taxon>
        <taxon>Halocynthiibacter</taxon>
    </lineage>
</organism>
<proteinExistence type="predicted"/>
<evidence type="ECO:0000313" key="4">
    <source>
        <dbReference type="Proteomes" id="UP000640583"/>
    </source>
</evidence>
<protein>
    <submittedName>
        <fullName evidence="3">Uncharacterized protein</fullName>
    </submittedName>
</protein>
<feature type="transmembrane region" description="Helical" evidence="2">
    <location>
        <begin position="6"/>
        <end position="26"/>
    </location>
</feature>
<dbReference type="RefSeq" id="WP_228850061.1">
    <property type="nucleotide sequence ID" value="NZ_JADCKQ010000019.1"/>
</dbReference>
<keyword evidence="2" id="KW-1133">Transmembrane helix</keyword>
<comment type="caution">
    <text evidence="3">The sequence shown here is derived from an EMBL/GenBank/DDBJ whole genome shotgun (WGS) entry which is preliminary data.</text>
</comment>